<evidence type="ECO:0000313" key="2">
    <source>
        <dbReference type="Proteomes" id="UP001152798"/>
    </source>
</evidence>
<dbReference type="EMBL" id="OV725079">
    <property type="protein sequence ID" value="CAH1394951.1"/>
    <property type="molecule type" value="Genomic_DNA"/>
</dbReference>
<sequence>MYSVMRMNLRCDLYPSRGLGQRIRAAGSYKGQNPNLINNNNSLRPSCIHSFDYPTHRTISGGCVAGISISGISGISGISIWGTRDRSSSVRVARDAIVVEGTSEWESSSGIFASLKRHLKNTKIYIQSSRKTQNQEKNVGLQEIQRISPNVTDIHGG</sequence>
<proteinExistence type="predicted"/>
<dbReference type="Proteomes" id="UP001152798">
    <property type="component" value="Chromosome 3"/>
</dbReference>
<keyword evidence="2" id="KW-1185">Reference proteome</keyword>
<gene>
    <name evidence="1" type="ORF">NEZAVI_LOCUS5310</name>
</gene>
<accession>A0A9P0H3W3</accession>
<name>A0A9P0H3W3_NEZVI</name>
<reference evidence="1" key="1">
    <citation type="submission" date="2022-01" db="EMBL/GenBank/DDBJ databases">
        <authorList>
            <person name="King R."/>
        </authorList>
    </citation>
    <scope>NUCLEOTIDE SEQUENCE</scope>
</reference>
<dbReference type="AlphaFoldDB" id="A0A9P0H3W3"/>
<organism evidence="1 2">
    <name type="scientific">Nezara viridula</name>
    <name type="common">Southern green stink bug</name>
    <name type="synonym">Cimex viridulus</name>
    <dbReference type="NCBI Taxonomy" id="85310"/>
    <lineage>
        <taxon>Eukaryota</taxon>
        <taxon>Metazoa</taxon>
        <taxon>Ecdysozoa</taxon>
        <taxon>Arthropoda</taxon>
        <taxon>Hexapoda</taxon>
        <taxon>Insecta</taxon>
        <taxon>Pterygota</taxon>
        <taxon>Neoptera</taxon>
        <taxon>Paraneoptera</taxon>
        <taxon>Hemiptera</taxon>
        <taxon>Heteroptera</taxon>
        <taxon>Panheteroptera</taxon>
        <taxon>Pentatomomorpha</taxon>
        <taxon>Pentatomoidea</taxon>
        <taxon>Pentatomidae</taxon>
        <taxon>Pentatominae</taxon>
        <taxon>Nezara</taxon>
    </lineage>
</organism>
<evidence type="ECO:0000313" key="1">
    <source>
        <dbReference type="EMBL" id="CAH1394951.1"/>
    </source>
</evidence>
<protein>
    <submittedName>
        <fullName evidence="1">Uncharacterized protein</fullName>
    </submittedName>
</protein>